<evidence type="ECO:0000313" key="2">
    <source>
        <dbReference type="Proteomes" id="UP000814033"/>
    </source>
</evidence>
<name>A0ACB8SBR4_9AGAM</name>
<reference evidence="1" key="2">
    <citation type="journal article" date="2022" name="New Phytol.">
        <title>Evolutionary transition to the ectomycorrhizal habit in the genomes of a hyperdiverse lineage of mushroom-forming fungi.</title>
        <authorList>
            <person name="Looney B."/>
            <person name="Miyauchi S."/>
            <person name="Morin E."/>
            <person name="Drula E."/>
            <person name="Courty P.E."/>
            <person name="Kohler A."/>
            <person name="Kuo A."/>
            <person name="LaButti K."/>
            <person name="Pangilinan J."/>
            <person name="Lipzen A."/>
            <person name="Riley R."/>
            <person name="Andreopoulos W."/>
            <person name="He G."/>
            <person name="Johnson J."/>
            <person name="Nolan M."/>
            <person name="Tritt A."/>
            <person name="Barry K.W."/>
            <person name="Grigoriev I.V."/>
            <person name="Nagy L.G."/>
            <person name="Hibbett D."/>
            <person name="Henrissat B."/>
            <person name="Matheny P.B."/>
            <person name="Labbe J."/>
            <person name="Martin F.M."/>
        </authorList>
    </citation>
    <scope>NUCLEOTIDE SEQUENCE</scope>
    <source>
        <strain evidence="1">FP105234-sp</strain>
    </source>
</reference>
<comment type="caution">
    <text evidence="1">The sequence shown here is derived from an EMBL/GenBank/DDBJ whole genome shotgun (WGS) entry which is preliminary data.</text>
</comment>
<accession>A0ACB8SBR4</accession>
<organism evidence="1 2">
    <name type="scientific">Auriscalpium vulgare</name>
    <dbReference type="NCBI Taxonomy" id="40419"/>
    <lineage>
        <taxon>Eukaryota</taxon>
        <taxon>Fungi</taxon>
        <taxon>Dikarya</taxon>
        <taxon>Basidiomycota</taxon>
        <taxon>Agaricomycotina</taxon>
        <taxon>Agaricomycetes</taxon>
        <taxon>Russulales</taxon>
        <taxon>Auriscalpiaceae</taxon>
        <taxon>Auriscalpium</taxon>
    </lineage>
</organism>
<dbReference type="EMBL" id="MU275838">
    <property type="protein sequence ID" value="KAI0053923.1"/>
    <property type="molecule type" value="Genomic_DNA"/>
</dbReference>
<dbReference type="Proteomes" id="UP000814033">
    <property type="component" value="Unassembled WGS sequence"/>
</dbReference>
<protein>
    <submittedName>
        <fullName evidence="1">Uncharacterized protein</fullName>
    </submittedName>
</protein>
<reference evidence="1" key="1">
    <citation type="submission" date="2021-02" db="EMBL/GenBank/DDBJ databases">
        <authorList>
            <consortium name="DOE Joint Genome Institute"/>
            <person name="Ahrendt S."/>
            <person name="Looney B.P."/>
            <person name="Miyauchi S."/>
            <person name="Morin E."/>
            <person name="Drula E."/>
            <person name="Courty P.E."/>
            <person name="Chicoki N."/>
            <person name="Fauchery L."/>
            <person name="Kohler A."/>
            <person name="Kuo A."/>
            <person name="Labutti K."/>
            <person name="Pangilinan J."/>
            <person name="Lipzen A."/>
            <person name="Riley R."/>
            <person name="Andreopoulos W."/>
            <person name="He G."/>
            <person name="Johnson J."/>
            <person name="Barry K.W."/>
            <person name="Grigoriev I.V."/>
            <person name="Nagy L."/>
            <person name="Hibbett D."/>
            <person name="Henrissat B."/>
            <person name="Matheny P.B."/>
            <person name="Labbe J."/>
            <person name="Martin F."/>
        </authorList>
    </citation>
    <scope>NUCLEOTIDE SEQUENCE</scope>
    <source>
        <strain evidence="1">FP105234-sp</strain>
    </source>
</reference>
<proteinExistence type="predicted"/>
<gene>
    <name evidence="1" type="ORF">FA95DRAFT_1551701</name>
</gene>
<keyword evidence="2" id="KW-1185">Reference proteome</keyword>
<sequence length="146" mass="15063">MPLAPAQASSTAETPPGSPPPPPALQLLRSPSQTRATSSLIPYIGLGSIEPLEDGHASLAIDTALPPGAAPELSTSPQSVAPPSYHTSHIDAPPYAVVPPDVPSLPQLRLSNGAGGRSVSLFDSQNVYSLAPHHADRFHILLGYKA</sequence>
<evidence type="ECO:0000313" key="1">
    <source>
        <dbReference type="EMBL" id="KAI0053923.1"/>
    </source>
</evidence>